<dbReference type="InterPro" id="IPR005215">
    <property type="entry name" value="Trig_fac"/>
</dbReference>
<dbReference type="AlphaFoldDB" id="A0A1W1D695"/>
<dbReference type="Pfam" id="PF05697">
    <property type="entry name" value="Trigger_N"/>
    <property type="match status" value="1"/>
</dbReference>
<dbReference type="InterPro" id="IPR008880">
    <property type="entry name" value="Trigger_fac_C"/>
</dbReference>
<dbReference type="Pfam" id="PF05698">
    <property type="entry name" value="Trigger_C"/>
    <property type="match status" value="1"/>
</dbReference>
<dbReference type="InterPro" id="IPR046357">
    <property type="entry name" value="PPIase_dom_sf"/>
</dbReference>
<evidence type="ECO:0000256" key="2">
    <source>
        <dbReference type="ARBA" id="ARBA00005464"/>
    </source>
</evidence>
<evidence type="ECO:0000256" key="1">
    <source>
        <dbReference type="ARBA" id="ARBA00000971"/>
    </source>
</evidence>
<dbReference type="HAMAP" id="MF_00303">
    <property type="entry name" value="Trigger_factor_Tig"/>
    <property type="match status" value="1"/>
</dbReference>
<dbReference type="FunFam" id="3.10.50.40:FF:000001">
    <property type="entry name" value="Trigger factor"/>
    <property type="match status" value="1"/>
</dbReference>
<dbReference type="NCBIfam" id="TIGR00115">
    <property type="entry name" value="tig"/>
    <property type="match status" value="1"/>
</dbReference>
<evidence type="ECO:0000256" key="7">
    <source>
        <dbReference type="SAM" id="Coils"/>
    </source>
</evidence>
<dbReference type="Gene3D" id="1.10.3120.10">
    <property type="entry name" value="Trigger factor, C-terminal domain"/>
    <property type="match status" value="1"/>
</dbReference>
<keyword evidence="7" id="KW-0175">Coiled coil</keyword>
<proteinExistence type="inferred from homology"/>
<dbReference type="SUPFAM" id="SSF109998">
    <property type="entry name" value="Triger factor/SurA peptide-binding domain-like"/>
    <property type="match status" value="1"/>
</dbReference>
<evidence type="ECO:0000259" key="8">
    <source>
        <dbReference type="PROSITE" id="PS50059"/>
    </source>
</evidence>
<dbReference type="InterPro" id="IPR027304">
    <property type="entry name" value="Trigger_fact/SurA_dom_sf"/>
</dbReference>
<dbReference type="Pfam" id="PF00254">
    <property type="entry name" value="FKBP_C"/>
    <property type="match status" value="1"/>
</dbReference>
<dbReference type="InterPro" id="IPR001179">
    <property type="entry name" value="PPIase_FKBP_dom"/>
</dbReference>
<dbReference type="GO" id="GO:0051301">
    <property type="term" value="P:cell division"/>
    <property type="evidence" value="ECO:0007669"/>
    <property type="project" value="UniProtKB-KW"/>
</dbReference>
<feature type="coiled-coil region" evidence="7">
    <location>
        <begin position="326"/>
        <end position="356"/>
    </location>
</feature>
<accession>A0A1W1D695</accession>
<dbReference type="GO" id="GO:0003755">
    <property type="term" value="F:peptidyl-prolyl cis-trans isomerase activity"/>
    <property type="evidence" value="ECO:0007669"/>
    <property type="project" value="UniProtKB-KW"/>
</dbReference>
<keyword evidence="9" id="KW-0132">Cell division</keyword>
<dbReference type="GO" id="GO:0015031">
    <property type="term" value="P:protein transport"/>
    <property type="evidence" value="ECO:0007669"/>
    <property type="project" value="InterPro"/>
</dbReference>
<reference evidence="9" key="1">
    <citation type="submission" date="2016-10" db="EMBL/GenBank/DDBJ databases">
        <authorList>
            <person name="de Groot N.N."/>
        </authorList>
    </citation>
    <scope>NUCLEOTIDE SEQUENCE</scope>
</reference>
<keyword evidence="4" id="KW-0697">Rotamase</keyword>
<sequence length="432" mass="48892">MEITSNKIDGANAQIKAVITTQEVNEKVEKIAKSLSKTVSIQGFRKGKVPVSIIKKQYGDKLVQDAESELLRDVLAKGQEELEISNDSLIGEPNITQFDKSDDKIEVTIELALRPKIEMENYADLVEEFEAPTVTDEEVEARIKELAQAQAPLKDVEEERPLAKDDTAVFDFEGSVDGKLFEGGSAQNFSLVIGSGRFIPGFEDQMVGMNKGEEKVLKVTFPEDYQGDLAGKDAEFKVKLHKIQTQGEVVIDDELAKQMLPGDENANVEELKKQVKEQIKNEKVRKLYNDELKPALLEKFVETFQFDLPKFVVEQEIDIIVNRKASQMSEDEIKELRENSDKLKELRESVREEAEKSVKATFIIDTLAQLENVKVDENEIMQTIYFEALQTGQDPQKVYEQYKEAGYLPAIQMSMVEDKVLSKLLDAKMKEV</sequence>
<comment type="catalytic activity">
    <reaction evidence="1">
        <text>[protein]-peptidylproline (omega=180) = [protein]-peptidylproline (omega=0)</text>
        <dbReference type="Rhea" id="RHEA:16237"/>
        <dbReference type="Rhea" id="RHEA-COMP:10747"/>
        <dbReference type="Rhea" id="RHEA-COMP:10748"/>
        <dbReference type="ChEBI" id="CHEBI:83833"/>
        <dbReference type="ChEBI" id="CHEBI:83834"/>
        <dbReference type="EC" id="5.2.1.8"/>
    </reaction>
</comment>
<evidence type="ECO:0000313" key="9">
    <source>
        <dbReference type="EMBL" id="SFV75957.1"/>
    </source>
</evidence>
<dbReference type="EMBL" id="FPHP01000048">
    <property type="protein sequence ID" value="SFV75957.1"/>
    <property type="molecule type" value="Genomic_DNA"/>
</dbReference>
<dbReference type="SUPFAM" id="SSF102735">
    <property type="entry name" value="Trigger factor ribosome-binding domain"/>
    <property type="match status" value="1"/>
</dbReference>
<evidence type="ECO:0000256" key="4">
    <source>
        <dbReference type="ARBA" id="ARBA00023110"/>
    </source>
</evidence>
<dbReference type="Gene3D" id="3.30.70.1050">
    <property type="entry name" value="Trigger factor ribosome-binding domain"/>
    <property type="match status" value="1"/>
</dbReference>
<protein>
    <recommendedName>
        <fullName evidence="3">peptidylprolyl isomerase</fullName>
        <ecNumber evidence="3">5.2.1.8</ecNumber>
    </recommendedName>
</protein>
<comment type="similarity">
    <text evidence="2">Belongs to the FKBP-type PPIase family. Tig subfamily.</text>
</comment>
<dbReference type="PROSITE" id="PS50059">
    <property type="entry name" value="FKBP_PPIASE"/>
    <property type="match status" value="1"/>
</dbReference>
<dbReference type="GO" id="GO:0006457">
    <property type="term" value="P:protein folding"/>
    <property type="evidence" value="ECO:0007669"/>
    <property type="project" value="InterPro"/>
</dbReference>
<keyword evidence="6 9" id="KW-0413">Isomerase</keyword>
<evidence type="ECO:0000256" key="5">
    <source>
        <dbReference type="ARBA" id="ARBA00023186"/>
    </source>
</evidence>
<organism evidence="9">
    <name type="scientific">hydrothermal vent metagenome</name>
    <dbReference type="NCBI Taxonomy" id="652676"/>
    <lineage>
        <taxon>unclassified sequences</taxon>
        <taxon>metagenomes</taxon>
        <taxon>ecological metagenomes</taxon>
    </lineage>
</organism>
<dbReference type="InterPro" id="IPR008881">
    <property type="entry name" value="Trigger_fac_ribosome-bd_bac"/>
</dbReference>
<gene>
    <name evidence="9" type="ORF">MNB_SM-3-887</name>
</gene>
<dbReference type="InterPro" id="IPR037041">
    <property type="entry name" value="Trigger_fac_C_sf"/>
</dbReference>
<dbReference type="SUPFAM" id="SSF54534">
    <property type="entry name" value="FKBP-like"/>
    <property type="match status" value="1"/>
</dbReference>
<keyword evidence="5" id="KW-0143">Chaperone</keyword>
<dbReference type="Gene3D" id="3.10.50.40">
    <property type="match status" value="1"/>
</dbReference>
<evidence type="ECO:0000256" key="6">
    <source>
        <dbReference type="ARBA" id="ARBA00023235"/>
    </source>
</evidence>
<dbReference type="InterPro" id="IPR036611">
    <property type="entry name" value="Trigger_fac_ribosome-bd_sf"/>
</dbReference>
<evidence type="ECO:0000256" key="3">
    <source>
        <dbReference type="ARBA" id="ARBA00013194"/>
    </source>
</evidence>
<keyword evidence="9" id="KW-0131">Cell cycle</keyword>
<feature type="domain" description="PPIase FKBP-type" evidence="8">
    <location>
        <begin position="165"/>
        <end position="259"/>
    </location>
</feature>
<dbReference type="EC" id="5.2.1.8" evidence="3"/>
<dbReference type="PIRSF" id="PIRSF003095">
    <property type="entry name" value="Trigger_factor"/>
    <property type="match status" value="1"/>
</dbReference>
<name>A0A1W1D695_9ZZZZ</name>